<evidence type="ECO:0000313" key="3">
    <source>
        <dbReference type="EMBL" id="CAE0716057.1"/>
    </source>
</evidence>
<feature type="transmembrane region" description="Helical" evidence="2">
    <location>
        <begin position="111"/>
        <end position="128"/>
    </location>
</feature>
<protein>
    <submittedName>
        <fullName evidence="3">Uncharacterized protein</fullName>
    </submittedName>
</protein>
<gene>
    <name evidence="3" type="ORF">PAUS00366_LOCUS8809</name>
</gene>
<evidence type="ECO:0000256" key="1">
    <source>
        <dbReference type="SAM" id="MobiDB-lite"/>
    </source>
</evidence>
<reference evidence="3" key="1">
    <citation type="submission" date="2021-01" db="EMBL/GenBank/DDBJ databases">
        <authorList>
            <person name="Corre E."/>
            <person name="Pelletier E."/>
            <person name="Niang G."/>
            <person name="Scheremetjew M."/>
            <person name="Finn R."/>
            <person name="Kale V."/>
            <person name="Holt S."/>
            <person name="Cochrane G."/>
            <person name="Meng A."/>
            <person name="Brown T."/>
            <person name="Cohen L."/>
        </authorList>
    </citation>
    <scope>NUCLEOTIDE SEQUENCE</scope>
    <source>
        <strain evidence="3">10249 10 AB</strain>
    </source>
</reference>
<dbReference type="EMBL" id="HBIX01011724">
    <property type="protein sequence ID" value="CAE0716057.1"/>
    <property type="molecule type" value="Transcribed_RNA"/>
</dbReference>
<dbReference type="AlphaFoldDB" id="A0A7S4AHP6"/>
<name>A0A7S4AHP6_9STRA</name>
<feature type="transmembrane region" description="Helical" evidence="2">
    <location>
        <begin position="83"/>
        <end position="105"/>
    </location>
</feature>
<keyword evidence="2" id="KW-0472">Membrane</keyword>
<sequence>MYPEHEHGNEQSMIQRHSRKSPEQRSDIPEGDASTFGTIVVDFDGYVDGMVKTRYSYAMLRYATVELFVQINDKSPTRLDWNFTNYGTMNFFFLYGTRTFVLVSYGTTRFSLVRVATTMLVVVVVIPLRYKYKYEVLVVTRAAHYFFFRSWQYEYRTVPCRSL</sequence>
<evidence type="ECO:0000256" key="2">
    <source>
        <dbReference type="SAM" id="Phobius"/>
    </source>
</evidence>
<feature type="region of interest" description="Disordered" evidence="1">
    <location>
        <begin position="1"/>
        <end position="32"/>
    </location>
</feature>
<accession>A0A7S4AHP6</accession>
<proteinExistence type="predicted"/>
<keyword evidence="2" id="KW-1133">Transmembrane helix</keyword>
<organism evidence="3">
    <name type="scientific">Pseudo-nitzschia australis</name>
    <dbReference type="NCBI Taxonomy" id="44445"/>
    <lineage>
        <taxon>Eukaryota</taxon>
        <taxon>Sar</taxon>
        <taxon>Stramenopiles</taxon>
        <taxon>Ochrophyta</taxon>
        <taxon>Bacillariophyta</taxon>
        <taxon>Bacillariophyceae</taxon>
        <taxon>Bacillariophycidae</taxon>
        <taxon>Bacillariales</taxon>
        <taxon>Bacillariaceae</taxon>
        <taxon>Pseudo-nitzschia</taxon>
    </lineage>
</organism>
<keyword evidence="2" id="KW-0812">Transmembrane</keyword>